<dbReference type="KEGG" id="lgi:LOTGIDRAFT_108261"/>
<feature type="region of interest" description="Disordered" evidence="3">
    <location>
        <begin position="147"/>
        <end position="175"/>
    </location>
</feature>
<evidence type="ECO:0000313" key="4">
    <source>
        <dbReference type="EMBL" id="ESO84028.1"/>
    </source>
</evidence>
<organism evidence="4 5">
    <name type="scientific">Lottia gigantea</name>
    <name type="common">Giant owl limpet</name>
    <dbReference type="NCBI Taxonomy" id="225164"/>
    <lineage>
        <taxon>Eukaryota</taxon>
        <taxon>Metazoa</taxon>
        <taxon>Spiralia</taxon>
        <taxon>Lophotrochozoa</taxon>
        <taxon>Mollusca</taxon>
        <taxon>Gastropoda</taxon>
        <taxon>Patellogastropoda</taxon>
        <taxon>Lottioidea</taxon>
        <taxon>Lottiidae</taxon>
        <taxon>Lottia</taxon>
    </lineage>
</organism>
<keyword evidence="2" id="KW-0539">Nucleus</keyword>
<sequence length="194" mass="22300">MNPEENQETDQTAENWLSNFEDECLDELENEPNMEDRLSAEREYAVQNLWMTFQNSATAIAQLYKGKGQGIYRQQGNSMWLPFQNAAMSVTSLYKESLDTYSKCVDLGIQCGRQHKTRDIIAWARKKRRHIRREDLLAYLCGKNPPTRHRLGSASSRQLARSGLERSSQRLPNPTQVDVDQDLCAFREAIALQG</sequence>
<dbReference type="InterPro" id="IPR040308">
    <property type="entry name" value="HAPR1"/>
</dbReference>
<dbReference type="Pfam" id="PF15251">
    <property type="entry name" value="TAPR1-like"/>
    <property type="match status" value="1"/>
</dbReference>
<dbReference type="OrthoDB" id="5823474at2759"/>
<evidence type="ECO:0000256" key="3">
    <source>
        <dbReference type="SAM" id="MobiDB-lite"/>
    </source>
</evidence>
<dbReference type="CTD" id="20230326"/>
<dbReference type="AlphaFoldDB" id="V3Z0M0"/>
<dbReference type="InterPro" id="IPR029196">
    <property type="entry name" value="HAPSTR1-like"/>
</dbReference>
<dbReference type="Proteomes" id="UP000030746">
    <property type="component" value="Unassembled WGS sequence"/>
</dbReference>
<dbReference type="GeneID" id="20230326"/>
<name>V3Z0M0_LOTGI</name>
<protein>
    <submittedName>
        <fullName evidence="4">Uncharacterized protein</fullName>
    </submittedName>
</protein>
<dbReference type="PANTHER" id="PTHR31624">
    <property type="entry name" value="UPF0472 PROTEIN C16ORF72"/>
    <property type="match status" value="1"/>
</dbReference>
<accession>V3Z0M0</accession>
<proteinExistence type="predicted"/>
<dbReference type="STRING" id="225164.V3Z0M0"/>
<evidence type="ECO:0000256" key="1">
    <source>
        <dbReference type="ARBA" id="ARBA00004123"/>
    </source>
</evidence>
<dbReference type="RefSeq" id="XP_009065156.1">
    <property type="nucleotide sequence ID" value="XM_009066908.1"/>
</dbReference>
<comment type="subcellular location">
    <subcellularLocation>
        <location evidence="1">Nucleus</location>
    </subcellularLocation>
</comment>
<dbReference type="GO" id="GO:0005634">
    <property type="term" value="C:nucleus"/>
    <property type="evidence" value="ECO:0007669"/>
    <property type="project" value="UniProtKB-SubCell"/>
</dbReference>
<dbReference type="HOGENOM" id="CLU_081329_1_0_1"/>
<dbReference type="OMA" id="SWERQCL"/>
<dbReference type="PANTHER" id="PTHR31624:SF4">
    <property type="entry name" value="CHROMOSOME 16 OPEN READING FRAME 72"/>
    <property type="match status" value="1"/>
</dbReference>
<evidence type="ECO:0000256" key="2">
    <source>
        <dbReference type="ARBA" id="ARBA00023242"/>
    </source>
</evidence>
<reference evidence="4 5" key="1">
    <citation type="journal article" date="2013" name="Nature">
        <title>Insights into bilaterian evolution from three spiralian genomes.</title>
        <authorList>
            <person name="Simakov O."/>
            <person name="Marletaz F."/>
            <person name="Cho S.J."/>
            <person name="Edsinger-Gonzales E."/>
            <person name="Havlak P."/>
            <person name="Hellsten U."/>
            <person name="Kuo D.H."/>
            <person name="Larsson T."/>
            <person name="Lv J."/>
            <person name="Arendt D."/>
            <person name="Savage R."/>
            <person name="Osoegawa K."/>
            <person name="de Jong P."/>
            <person name="Grimwood J."/>
            <person name="Chapman J.A."/>
            <person name="Shapiro H."/>
            <person name="Aerts A."/>
            <person name="Otillar R.P."/>
            <person name="Terry A.Y."/>
            <person name="Boore J.L."/>
            <person name="Grigoriev I.V."/>
            <person name="Lindberg D.R."/>
            <person name="Seaver E.C."/>
            <person name="Weisblat D.A."/>
            <person name="Putnam N.H."/>
            <person name="Rokhsar D.S."/>
        </authorList>
    </citation>
    <scope>NUCLEOTIDE SEQUENCE [LARGE SCALE GENOMIC DNA]</scope>
</reference>
<feature type="compositionally biased region" description="Polar residues" evidence="3">
    <location>
        <begin position="153"/>
        <end position="162"/>
    </location>
</feature>
<keyword evidence="5" id="KW-1185">Reference proteome</keyword>
<gene>
    <name evidence="4" type="ORF">LOTGIDRAFT_108261</name>
</gene>
<evidence type="ECO:0000313" key="5">
    <source>
        <dbReference type="Proteomes" id="UP000030746"/>
    </source>
</evidence>
<dbReference type="EMBL" id="KB203566">
    <property type="protein sequence ID" value="ESO84028.1"/>
    <property type="molecule type" value="Genomic_DNA"/>
</dbReference>